<organism evidence="1">
    <name type="scientific">Arundo donax</name>
    <name type="common">Giant reed</name>
    <name type="synonym">Donax arundinaceus</name>
    <dbReference type="NCBI Taxonomy" id="35708"/>
    <lineage>
        <taxon>Eukaryota</taxon>
        <taxon>Viridiplantae</taxon>
        <taxon>Streptophyta</taxon>
        <taxon>Embryophyta</taxon>
        <taxon>Tracheophyta</taxon>
        <taxon>Spermatophyta</taxon>
        <taxon>Magnoliopsida</taxon>
        <taxon>Liliopsida</taxon>
        <taxon>Poales</taxon>
        <taxon>Poaceae</taxon>
        <taxon>PACMAD clade</taxon>
        <taxon>Arundinoideae</taxon>
        <taxon>Arundineae</taxon>
        <taxon>Arundo</taxon>
    </lineage>
</organism>
<dbReference type="EMBL" id="GBRH01266191">
    <property type="protein sequence ID" value="JAD31704.1"/>
    <property type="molecule type" value="Transcribed_RNA"/>
</dbReference>
<evidence type="ECO:0000313" key="1">
    <source>
        <dbReference type="EMBL" id="JAD31704.1"/>
    </source>
</evidence>
<dbReference type="AlphaFoldDB" id="A0A0A8YX39"/>
<proteinExistence type="predicted"/>
<accession>A0A0A8YX39</accession>
<reference evidence="1" key="2">
    <citation type="journal article" date="2015" name="Data Brief">
        <title>Shoot transcriptome of the giant reed, Arundo donax.</title>
        <authorList>
            <person name="Barrero R.A."/>
            <person name="Guerrero F.D."/>
            <person name="Moolhuijzen P."/>
            <person name="Goolsby J.A."/>
            <person name="Tidwell J."/>
            <person name="Bellgard S.E."/>
            <person name="Bellgard M.I."/>
        </authorList>
    </citation>
    <scope>NUCLEOTIDE SEQUENCE</scope>
    <source>
        <tissue evidence="1">Shoot tissue taken approximately 20 cm above the soil surface</tissue>
    </source>
</reference>
<name>A0A0A8YX39_ARUDO</name>
<protein>
    <submittedName>
        <fullName evidence="1">Uncharacterized protein</fullName>
    </submittedName>
</protein>
<reference evidence="1" key="1">
    <citation type="submission" date="2014-09" db="EMBL/GenBank/DDBJ databases">
        <authorList>
            <person name="Magalhaes I.L.F."/>
            <person name="Oliveira U."/>
            <person name="Santos F.R."/>
            <person name="Vidigal T.H.D.A."/>
            <person name="Brescovit A.D."/>
            <person name="Santos A.J."/>
        </authorList>
    </citation>
    <scope>NUCLEOTIDE SEQUENCE</scope>
    <source>
        <tissue evidence="1">Shoot tissue taken approximately 20 cm above the soil surface</tissue>
    </source>
</reference>
<sequence length="24" mass="2803">MPRSRKCSQSDTRSLNYHHIISVS</sequence>